<dbReference type="EMBL" id="ML994628">
    <property type="protein sequence ID" value="KAF2186901.1"/>
    <property type="molecule type" value="Genomic_DNA"/>
</dbReference>
<reference evidence="1" key="1">
    <citation type="journal article" date="2020" name="Stud. Mycol.">
        <title>101 Dothideomycetes genomes: a test case for predicting lifestyles and emergence of pathogens.</title>
        <authorList>
            <person name="Haridas S."/>
            <person name="Albert R."/>
            <person name="Binder M."/>
            <person name="Bloem J."/>
            <person name="Labutti K."/>
            <person name="Salamov A."/>
            <person name="Andreopoulos B."/>
            <person name="Baker S."/>
            <person name="Barry K."/>
            <person name="Bills G."/>
            <person name="Bluhm B."/>
            <person name="Cannon C."/>
            <person name="Castanera R."/>
            <person name="Culley D."/>
            <person name="Daum C."/>
            <person name="Ezra D."/>
            <person name="Gonzalez J."/>
            <person name="Henrissat B."/>
            <person name="Kuo A."/>
            <person name="Liang C."/>
            <person name="Lipzen A."/>
            <person name="Lutzoni F."/>
            <person name="Magnuson J."/>
            <person name="Mondo S."/>
            <person name="Nolan M."/>
            <person name="Ohm R."/>
            <person name="Pangilinan J."/>
            <person name="Park H.-J."/>
            <person name="Ramirez L."/>
            <person name="Alfaro M."/>
            <person name="Sun H."/>
            <person name="Tritt A."/>
            <person name="Yoshinaga Y."/>
            <person name="Zwiers L.-H."/>
            <person name="Turgeon B."/>
            <person name="Goodwin S."/>
            <person name="Spatafora J."/>
            <person name="Crous P."/>
            <person name="Grigoriev I."/>
        </authorList>
    </citation>
    <scope>NUCLEOTIDE SEQUENCE</scope>
    <source>
        <strain evidence="1">CBS 207.26</strain>
    </source>
</reference>
<dbReference type="Proteomes" id="UP000800200">
    <property type="component" value="Unassembled WGS sequence"/>
</dbReference>
<evidence type="ECO:0008006" key="3">
    <source>
        <dbReference type="Google" id="ProtNLM"/>
    </source>
</evidence>
<protein>
    <recommendedName>
        <fullName evidence="3">NACHT-NTPase and P-loop NTPases N-terminal domain-containing protein</fullName>
    </recommendedName>
</protein>
<evidence type="ECO:0000313" key="1">
    <source>
        <dbReference type="EMBL" id="KAF2186901.1"/>
    </source>
</evidence>
<accession>A0A6A6E4R8</accession>
<dbReference type="AlphaFoldDB" id="A0A6A6E4R8"/>
<sequence>MSGLEGLAAVAAAAQLVEYSIKIALSLSHVRDRIREAPERFKQYASQVNQLVIIARRVEQNPTLQTPEVHFYLSAILTETQAAQRILDGFSKDSHKHRYWRVISGSSQRKIIERLDSVHRTVADLSLYIGSMSTTQLEKVQGSVDRLTGIATELVHVPRAAIPHSSPSAGPRRRATKQVLRRQLSVKKAIMPDIGFNRAKGSHVFEGVRIEDNSMCTIGNVTTSDVLTMAPGHSYLNVQVLGNLGLQMGNVGPSQGHIYKEVDFKKNEASTLGDYSNLDAREEDFRKKREAQKSIPH</sequence>
<gene>
    <name evidence="1" type="ORF">K469DRAFT_705426</name>
</gene>
<proteinExistence type="predicted"/>
<organism evidence="1 2">
    <name type="scientific">Zopfia rhizophila CBS 207.26</name>
    <dbReference type="NCBI Taxonomy" id="1314779"/>
    <lineage>
        <taxon>Eukaryota</taxon>
        <taxon>Fungi</taxon>
        <taxon>Dikarya</taxon>
        <taxon>Ascomycota</taxon>
        <taxon>Pezizomycotina</taxon>
        <taxon>Dothideomycetes</taxon>
        <taxon>Dothideomycetes incertae sedis</taxon>
        <taxon>Zopfiaceae</taxon>
        <taxon>Zopfia</taxon>
    </lineage>
</organism>
<keyword evidence="2" id="KW-1185">Reference proteome</keyword>
<evidence type="ECO:0000313" key="2">
    <source>
        <dbReference type="Proteomes" id="UP000800200"/>
    </source>
</evidence>
<name>A0A6A6E4R8_9PEZI</name>
<dbReference type="OrthoDB" id="4740696at2759"/>